<comment type="caution">
    <text evidence="2">The sequence shown here is derived from an EMBL/GenBank/DDBJ whole genome shotgun (WGS) entry which is preliminary data.</text>
</comment>
<evidence type="ECO:0000313" key="2">
    <source>
        <dbReference type="EMBL" id="KAK3487418.1"/>
    </source>
</evidence>
<dbReference type="EMBL" id="JAULSX010000007">
    <property type="protein sequence ID" value="KAK3487418.1"/>
    <property type="molecule type" value="Genomic_DNA"/>
</dbReference>
<evidence type="ECO:0000313" key="3">
    <source>
        <dbReference type="Proteomes" id="UP001285908"/>
    </source>
</evidence>
<evidence type="ECO:0000256" key="1">
    <source>
        <dbReference type="SAM" id="SignalP"/>
    </source>
</evidence>
<feature type="signal peptide" evidence="1">
    <location>
        <begin position="1"/>
        <end position="22"/>
    </location>
</feature>
<dbReference type="AlphaFoldDB" id="A0AAJ0I160"/>
<evidence type="ECO:0008006" key="4">
    <source>
        <dbReference type="Google" id="ProtNLM"/>
    </source>
</evidence>
<gene>
    <name evidence="2" type="ORF">B0T23DRAFT_385840</name>
</gene>
<organism evidence="2 3">
    <name type="scientific">Neurospora hispaniola</name>
    <dbReference type="NCBI Taxonomy" id="588809"/>
    <lineage>
        <taxon>Eukaryota</taxon>
        <taxon>Fungi</taxon>
        <taxon>Dikarya</taxon>
        <taxon>Ascomycota</taxon>
        <taxon>Pezizomycotina</taxon>
        <taxon>Sordariomycetes</taxon>
        <taxon>Sordariomycetidae</taxon>
        <taxon>Sordariales</taxon>
        <taxon>Sordariaceae</taxon>
        <taxon>Neurospora</taxon>
    </lineage>
</organism>
<name>A0AAJ0I160_9PEZI</name>
<accession>A0AAJ0I160</accession>
<keyword evidence="1" id="KW-0732">Signal</keyword>
<proteinExistence type="predicted"/>
<sequence>MDAAFIICHLLRNLTLFPLASSSSSMVQVLSHHQPHWLHFAVPLPKTDTNRPFSSKRTALRRRSLPTHLATTCSTASQKNGPGVRLASSSSMQVHKSIHQRYMSHFLPLRPNFCSQLKCRREHDIPQVKERHEKTNGDTR</sequence>
<reference evidence="2 3" key="1">
    <citation type="journal article" date="2023" name="Mol. Phylogenet. Evol.">
        <title>Genome-scale phylogeny and comparative genomics of the fungal order Sordariales.</title>
        <authorList>
            <person name="Hensen N."/>
            <person name="Bonometti L."/>
            <person name="Westerberg I."/>
            <person name="Brannstrom I.O."/>
            <person name="Guillou S."/>
            <person name="Cros-Aarteil S."/>
            <person name="Calhoun S."/>
            <person name="Haridas S."/>
            <person name="Kuo A."/>
            <person name="Mondo S."/>
            <person name="Pangilinan J."/>
            <person name="Riley R."/>
            <person name="LaButti K."/>
            <person name="Andreopoulos B."/>
            <person name="Lipzen A."/>
            <person name="Chen C."/>
            <person name="Yan M."/>
            <person name="Daum C."/>
            <person name="Ng V."/>
            <person name="Clum A."/>
            <person name="Steindorff A."/>
            <person name="Ohm R.A."/>
            <person name="Martin F."/>
            <person name="Silar P."/>
            <person name="Natvig D.O."/>
            <person name="Lalanne C."/>
            <person name="Gautier V."/>
            <person name="Ament-Velasquez S.L."/>
            <person name="Kruys A."/>
            <person name="Hutchinson M.I."/>
            <person name="Powell A.J."/>
            <person name="Barry K."/>
            <person name="Miller A.N."/>
            <person name="Grigoriev I.V."/>
            <person name="Debuchy R."/>
            <person name="Gladieux P."/>
            <person name="Hiltunen Thoren M."/>
            <person name="Johannesson H."/>
        </authorList>
    </citation>
    <scope>NUCLEOTIDE SEQUENCE [LARGE SCALE GENOMIC DNA]</scope>
    <source>
        <strain evidence="2 3">FGSC 10403</strain>
    </source>
</reference>
<feature type="chain" id="PRO_5042549653" description="Secreted protein" evidence="1">
    <location>
        <begin position="23"/>
        <end position="140"/>
    </location>
</feature>
<dbReference type="GeneID" id="87875187"/>
<dbReference type="Proteomes" id="UP001285908">
    <property type="component" value="Unassembled WGS sequence"/>
</dbReference>
<keyword evidence="3" id="KW-1185">Reference proteome</keyword>
<protein>
    <recommendedName>
        <fullName evidence="4">Secreted protein</fullName>
    </recommendedName>
</protein>
<dbReference type="RefSeq" id="XP_062689545.1">
    <property type="nucleotide sequence ID" value="XM_062837565.1"/>
</dbReference>